<evidence type="ECO:0000256" key="1">
    <source>
        <dbReference type="ARBA" id="ARBA00004496"/>
    </source>
</evidence>
<dbReference type="PROSITE" id="PS01046">
    <property type="entry name" value="LON_SER"/>
    <property type="match status" value="1"/>
</dbReference>
<evidence type="ECO:0000259" key="17">
    <source>
        <dbReference type="PROSITE" id="PS51786"/>
    </source>
</evidence>
<evidence type="ECO:0000256" key="4">
    <source>
        <dbReference type="ARBA" id="ARBA00022741"/>
    </source>
</evidence>
<feature type="coiled-coil region" evidence="16">
    <location>
        <begin position="234"/>
        <end position="268"/>
    </location>
</feature>
<dbReference type="SUPFAM" id="SSF54211">
    <property type="entry name" value="Ribosomal protein S5 domain 2-like"/>
    <property type="match status" value="1"/>
</dbReference>
<dbReference type="FunFam" id="3.40.50.300:FF:000021">
    <property type="entry name" value="Lon protease homolog"/>
    <property type="match status" value="1"/>
</dbReference>
<feature type="binding site" evidence="10 13">
    <location>
        <begin position="400"/>
        <end position="407"/>
    </location>
    <ligand>
        <name>ATP</name>
        <dbReference type="ChEBI" id="CHEBI:30616"/>
    </ligand>
</feature>
<evidence type="ECO:0000313" key="20">
    <source>
        <dbReference type="Proteomes" id="UP000464657"/>
    </source>
</evidence>
<dbReference type="GO" id="GO:0004252">
    <property type="term" value="F:serine-type endopeptidase activity"/>
    <property type="evidence" value="ECO:0007669"/>
    <property type="project" value="UniProtKB-UniRule"/>
</dbReference>
<dbReference type="SUPFAM" id="SSF88697">
    <property type="entry name" value="PUA domain-like"/>
    <property type="match status" value="1"/>
</dbReference>
<evidence type="ECO:0000256" key="11">
    <source>
        <dbReference type="PIRNR" id="PIRNR001174"/>
    </source>
</evidence>
<evidence type="ECO:0000256" key="2">
    <source>
        <dbReference type="ARBA" id="ARBA00022490"/>
    </source>
</evidence>
<dbReference type="InterPro" id="IPR046336">
    <property type="entry name" value="Lon_prtase_N_sf"/>
</dbReference>
<dbReference type="AlphaFoldDB" id="A0A7L4ZHE6"/>
<feature type="active site" evidence="10 12">
    <location>
        <position position="723"/>
    </location>
</feature>
<comment type="induction">
    <text evidence="10">By heat shock.</text>
</comment>
<dbReference type="GO" id="GO:0043565">
    <property type="term" value="F:sequence-specific DNA binding"/>
    <property type="evidence" value="ECO:0007669"/>
    <property type="project" value="UniProtKB-UniRule"/>
</dbReference>
<dbReference type="InterPro" id="IPR003593">
    <property type="entry name" value="AAA+_ATPase"/>
</dbReference>
<dbReference type="Gene3D" id="1.20.58.1480">
    <property type="match status" value="1"/>
</dbReference>
<evidence type="ECO:0000256" key="8">
    <source>
        <dbReference type="ARBA" id="ARBA00023016"/>
    </source>
</evidence>
<dbReference type="GO" id="GO:0005737">
    <property type="term" value="C:cytoplasm"/>
    <property type="evidence" value="ECO:0007669"/>
    <property type="project" value="UniProtKB-SubCell"/>
</dbReference>
<dbReference type="Gene3D" id="3.30.230.10">
    <property type="match status" value="1"/>
</dbReference>
<dbReference type="GO" id="GO:0004176">
    <property type="term" value="F:ATP-dependent peptidase activity"/>
    <property type="evidence" value="ECO:0007669"/>
    <property type="project" value="UniProtKB-UniRule"/>
</dbReference>
<dbReference type="InterPro" id="IPR027543">
    <property type="entry name" value="Lon_bac"/>
</dbReference>
<dbReference type="InterPro" id="IPR008268">
    <property type="entry name" value="Peptidase_S16_AS"/>
</dbReference>
<comment type="similarity">
    <text evidence="10 11 14 15">Belongs to the peptidase S16 family.</text>
</comment>
<dbReference type="InterPro" id="IPR008269">
    <property type="entry name" value="Lon_proteolytic"/>
</dbReference>
<keyword evidence="20" id="KW-1185">Reference proteome</keyword>
<keyword evidence="16" id="KW-0175">Coiled coil</keyword>
<dbReference type="InterPro" id="IPR027065">
    <property type="entry name" value="Lon_Prtase"/>
</dbReference>
<feature type="active site" evidence="10 12">
    <location>
        <position position="766"/>
    </location>
</feature>
<dbReference type="SMART" id="SM00464">
    <property type="entry name" value="LON"/>
    <property type="match status" value="1"/>
</dbReference>
<dbReference type="EC" id="3.4.21.53" evidence="10 11"/>
<keyword evidence="8 10" id="KW-0346">Stress response</keyword>
<comment type="subcellular location">
    <subcellularLocation>
        <location evidence="1 10 11">Cytoplasm</location>
    </subcellularLocation>
</comment>
<evidence type="ECO:0000256" key="15">
    <source>
        <dbReference type="RuleBase" id="RU000591"/>
    </source>
</evidence>
<evidence type="ECO:0000259" key="18">
    <source>
        <dbReference type="PROSITE" id="PS51787"/>
    </source>
</evidence>
<evidence type="ECO:0000256" key="9">
    <source>
        <dbReference type="ARBA" id="ARBA00050665"/>
    </source>
</evidence>
<evidence type="ECO:0000256" key="5">
    <source>
        <dbReference type="ARBA" id="ARBA00022801"/>
    </source>
</evidence>
<reference evidence="19 20" key="1">
    <citation type="journal article" date="2013" name="Int. J. Syst. Evol. Microbiol.">
        <title>Kordia antarctica sp. nov., isolated from Antarctic seawater.</title>
        <authorList>
            <person name="Baek K."/>
            <person name="Choi A."/>
            <person name="Kang I."/>
            <person name="Lee K."/>
            <person name="Cho J.C."/>
        </authorList>
    </citation>
    <scope>NUCLEOTIDE SEQUENCE [LARGE SCALE GENOMIC DNA]</scope>
    <source>
        <strain evidence="19 20">IMCC3317</strain>
    </source>
</reference>
<dbReference type="PROSITE" id="PS51787">
    <property type="entry name" value="LON_N"/>
    <property type="match status" value="1"/>
</dbReference>
<name>A0A7L4ZHE6_9FLAO</name>
<dbReference type="Gene3D" id="3.40.50.300">
    <property type="entry name" value="P-loop containing nucleotide triphosphate hydrolases"/>
    <property type="match status" value="1"/>
</dbReference>
<dbReference type="Pfam" id="PF05362">
    <property type="entry name" value="Lon_C"/>
    <property type="match status" value="1"/>
</dbReference>
<dbReference type="Pfam" id="PF00004">
    <property type="entry name" value="AAA"/>
    <property type="match status" value="1"/>
</dbReference>
<evidence type="ECO:0000313" key="19">
    <source>
        <dbReference type="EMBL" id="QHI36025.1"/>
    </source>
</evidence>
<keyword evidence="2 10" id="KW-0963">Cytoplasm</keyword>
<dbReference type="EMBL" id="CP019288">
    <property type="protein sequence ID" value="QHI36025.1"/>
    <property type="molecule type" value="Genomic_DNA"/>
</dbReference>
<keyword evidence="7 10" id="KW-0067">ATP-binding</keyword>
<comment type="function">
    <text evidence="10">ATP-dependent serine protease that mediates the selective degradation of mutant and abnormal proteins as well as certain short-lived regulatory proteins. Required for cellular homeostasis and for survival from DNA damage and developmental changes induced by stress. Degrades polypeptides processively to yield small peptide fragments that are 5 to 10 amino acids long. Binds to DNA in a double-stranded, site-specific manner.</text>
</comment>
<dbReference type="PROSITE" id="PS51786">
    <property type="entry name" value="LON_PROTEOLYTIC"/>
    <property type="match status" value="1"/>
</dbReference>
<dbReference type="InterPro" id="IPR015947">
    <property type="entry name" value="PUA-like_sf"/>
</dbReference>
<dbReference type="InterPro" id="IPR014721">
    <property type="entry name" value="Ribsml_uS5_D2-typ_fold_subgr"/>
</dbReference>
<evidence type="ECO:0000256" key="16">
    <source>
        <dbReference type="SAM" id="Coils"/>
    </source>
</evidence>
<keyword evidence="4 10" id="KW-0547">Nucleotide-binding</keyword>
<dbReference type="GO" id="GO:0005524">
    <property type="term" value="F:ATP binding"/>
    <property type="evidence" value="ECO:0007669"/>
    <property type="project" value="UniProtKB-UniRule"/>
</dbReference>
<comment type="catalytic activity">
    <reaction evidence="9 10 11 14">
        <text>Hydrolysis of proteins in presence of ATP.</text>
        <dbReference type="EC" id="3.4.21.53"/>
    </reaction>
</comment>
<dbReference type="InterPro" id="IPR004815">
    <property type="entry name" value="Lon_bac/euk-typ"/>
</dbReference>
<dbReference type="Pfam" id="PF02190">
    <property type="entry name" value="LON_substr_bdg"/>
    <property type="match status" value="1"/>
</dbReference>
<dbReference type="GO" id="GO:0034605">
    <property type="term" value="P:cellular response to heat"/>
    <property type="evidence" value="ECO:0007669"/>
    <property type="project" value="UniProtKB-UniRule"/>
</dbReference>
<keyword evidence="6 10" id="KW-0720">Serine protease</keyword>
<dbReference type="InterPro" id="IPR003111">
    <property type="entry name" value="Lon_prtase_N"/>
</dbReference>
<dbReference type="InterPro" id="IPR003959">
    <property type="entry name" value="ATPase_AAA_core"/>
</dbReference>
<dbReference type="InterPro" id="IPR027417">
    <property type="entry name" value="P-loop_NTPase"/>
</dbReference>
<evidence type="ECO:0000256" key="3">
    <source>
        <dbReference type="ARBA" id="ARBA00022670"/>
    </source>
</evidence>
<dbReference type="Gene3D" id="1.20.5.5270">
    <property type="match status" value="1"/>
</dbReference>
<proteinExistence type="evidence at transcript level"/>
<evidence type="ECO:0000256" key="7">
    <source>
        <dbReference type="ARBA" id="ARBA00022840"/>
    </source>
</evidence>
<keyword evidence="3 10" id="KW-0645">Protease</keyword>
<sequence length="826" mass="93047">MTEWLRNINMSETKFLNMDSLSFQSIDEDAELIPLMTPEDEEEINKEELPKTLPILPLRNTVLFPGVVIPITAGRDKSIQLIKDANNGKKVIGVVSQKDETIENPTVEDIHTLGTVARILRVLQMPDGNTTIIIQGKKRFEVDAMLREDPYMEATVKEVPETRPENMDDEFKAILDSIKELALQIIKESPNIPSEASFAIKNIESSSFLINFISSNMNLAVKDKQELLAITDLKERALATLKFMNLEMQQLELKNDIQSKVRNDLDQQQREYFLHQQMKTIQEELGGGVSYEQEVEEMRTKSKKKKWNTEVKKHFDKELAKMQRMNPQVAEYSIQRNYLELFLDLPWNEFSKDKFDLKKAEIILDRDHSGLEDVKKRIIEYLAVLKLRNDMKSPILCLYGPPGVGKTSLGKSIAEALGRKYVRISLGGLRDEAEIRGHRKTYIGAMPGRIIQSLKKAGTSNPVFVLDEIDKLSSSHNGDPSSAMLEVLDPEQNTEFHDNFLEMGYDLSKVMFIATANSLSTIQPALRDRMEIINVTGYTTEEKVEIGSKHLLGKQLKEHGLTSKDLKIGKKQLEKIVEGYTRESGVRGLEKQIAKMVRYAAKSIAMEDTYEKKVTNSIVEDVLGPARMERNKYENNDVAGVVTGLAWTSVGGDILFIESTLSKGKGNLTITGNLGKVMKESSTIAMEYMKSNTDLLGVEPEVFSKYNVHIHVPAGATPKDGPSAGITMLTSLVSLFTQKKVKKDIAMTGEITLRGKVLPVGGIKEKILAAKRAGIKEIILCEQNRRDILEIKESYLKGLTFHYVSEMSDVIKYAITDEDVKNHKTL</sequence>
<dbReference type="CDD" id="cd19500">
    <property type="entry name" value="RecA-like_Lon"/>
    <property type="match status" value="1"/>
</dbReference>
<comment type="subunit">
    <text evidence="10 11">Homohexamer. Organized in a ring with a central cavity.</text>
</comment>
<evidence type="ECO:0000256" key="6">
    <source>
        <dbReference type="ARBA" id="ARBA00022825"/>
    </source>
</evidence>
<dbReference type="GO" id="GO:0006515">
    <property type="term" value="P:protein quality control for misfolded or incompletely synthesized proteins"/>
    <property type="evidence" value="ECO:0007669"/>
    <property type="project" value="UniProtKB-UniRule"/>
</dbReference>
<dbReference type="InterPro" id="IPR054594">
    <property type="entry name" value="Lon_lid"/>
</dbReference>
<dbReference type="GO" id="GO:0016887">
    <property type="term" value="F:ATP hydrolysis activity"/>
    <property type="evidence" value="ECO:0007669"/>
    <property type="project" value="UniProtKB-UniRule"/>
</dbReference>
<dbReference type="Proteomes" id="UP000464657">
    <property type="component" value="Chromosome"/>
</dbReference>
<gene>
    <name evidence="19" type="primary">lon2</name>
    <name evidence="10" type="synonym">lon</name>
    <name evidence="19" type="ORF">IMCC3317_13780</name>
</gene>
<organism evidence="19 20">
    <name type="scientific">Kordia antarctica</name>
    <dbReference type="NCBI Taxonomy" id="1218801"/>
    <lineage>
        <taxon>Bacteria</taxon>
        <taxon>Pseudomonadati</taxon>
        <taxon>Bacteroidota</taxon>
        <taxon>Flavobacteriia</taxon>
        <taxon>Flavobacteriales</taxon>
        <taxon>Flavobacteriaceae</taxon>
        <taxon>Kordia</taxon>
    </lineage>
</organism>
<protein>
    <recommendedName>
        <fullName evidence="10 11">Lon protease</fullName>
        <ecNumber evidence="10 11">3.4.21.53</ecNumber>
    </recommendedName>
    <alternativeName>
        <fullName evidence="10">ATP-dependent protease La</fullName>
    </alternativeName>
</protein>
<dbReference type="PRINTS" id="PR00830">
    <property type="entry name" value="ENDOLAPTASE"/>
</dbReference>
<dbReference type="KEGG" id="kan:IMCC3317_13780"/>
<evidence type="ECO:0000256" key="10">
    <source>
        <dbReference type="HAMAP-Rule" id="MF_01973"/>
    </source>
</evidence>
<accession>A0A7L4ZHE6</accession>
<dbReference type="Pfam" id="PF22667">
    <property type="entry name" value="Lon_lid"/>
    <property type="match status" value="1"/>
</dbReference>
<dbReference type="PANTHER" id="PTHR10046">
    <property type="entry name" value="ATP DEPENDENT LON PROTEASE FAMILY MEMBER"/>
    <property type="match status" value="1"/>
</dbReference>
<dbReference type="HAMAP" id="MF_01973">
    <property type="entry name" value="lon_bact"/>
    <property type="match status" value="1"/>
</dbReference>
<dbReference type="SMART" id="SM00382">
    <property type="entry name" value="AAA"/>
    <property type="match status" value="1"/>
</dbReference>
<dbReference type="Gene3D" id="1.10.8.60">
    <property type="match status" value="1"/>
</dbReference>
<evidence type="ECO:0000256" key="12">
    <source>
        <dbReference type="PIRSR" id="PIRSR001174-1"/>
    </source>
</evidence>
<dbReference type="Gene3D" id="2.30.130.40">
    <property type="entry name" value="LON domain-like"/>
    <property type="match status" value="1"/>
</dbReference>
<dbReference type="InterPro" id="IPR020568">
    <property type="entry name" value="Ribosomal_Su5_D2-typ_SF"/>
</dbReference>
<dbReference type="NCBIfam" id="TIGR00763">
    <property type="entry name" value="lon"/>
    <property type="match status" value="1"/>
</dbReference>
<evidence type="ECO:0000256" key="14">
    <source>
        <dbReference type="PROSITE-ProRule" id="PRU01122"/>
    </source>
</evidence>
<feature type="domain" description="Lon proteolytic" evidence="17">
    <location>
        <begin position="636"/>
        <end position="817"/>
    </location>
</feature>
<evidence type="ECO:0000256" key="13">
    <source>
        <dbReference type="PIRSR" id="PIRSR001174-2"/>
    </source>
</evidence>
<dbReference type="SUPFAM" id="SSF52540">
    <property type="entry name" value="P-loop containing nucleoside triphosphate hydrolases"/>
    <property type="match status" value="1"/>
</dbReference>
<dbReference type="PIRSF" id="PIRSF001174">
    <property type="entry name" value="Lon_proteas"/>
    <property type="match status" value="1"/>
</dbReference>
<keyword evidence="5 10" id="KW-0378">Hydrolase</keyword>
<feature type="domain" description="Lon N-terminal" evidence="18">
    <location>
        <begin position="53"/>
        <end position="248"/>
    </location>
</feature>